<name>A0A1G6NHE0_9BACT</name>
<dbReference type="RefSeq" id="WP_170830095.1">
    <property type="nucleotide sequence ID" value="NZ_FMYP01000043.1"/>
</dbReference>
<dbReference type="AlphaFoldDB" id="A0A1G6NHE0"/>
<keyword evidence="2" id="KW-1185">Reference proteome</keyword>
<gene>
    <name evidence="1" type="ORF">SAMN05216323_104316</name>
</gene>
<dbReference type="Gene3D" id="3.90.1720.10">
    <property type="entry name" value="endopeptidase domain like (from Nostoc punctiforme)"/>
    <property type="match status" value="1"/>
</dbReference>
<sequence length="232" mass="25443">MRNIAKTIVLLFMAVTVFVGCNHAIKEKHFTLRNGDLLFQDIDCGDMCSAIETVTFGWHGAKFSHVGIVVVDSVGNTQVLEAISKGVSLTSLDEFLKRSADSAGKPKVIVGRLTENYRELTTAAVIRALNYMGKPYDTVFDISNDAYYCSELVYFAYLDSFGVPLFELKPMTFSDPATGTVFPVWKTYFEGMNLSIPEGAPGLNPGGISQSKNIEIVHVFGNPQGMMIDSTK</sequence>
<dbReference type="EMBL" id="FMYP01000043">
    <property type="protein sequence ID" value="SDC67239.1"/>
    <property type="molecule type" value="Genomic_DNA"/>
</dbReference>
<evidence type="ECO:0000313" key="1">
    <source>
        <dbReference type="EMBL" id="SDC67239.1"/>
    </source>
</evidence>
<dbReference type="Proteomes" id="UP000199452">
    <property type="component" value="Unassembled WGS sequence"/>
</dbReference>
<proteinExistence type="predicted"/>
<dbReference type="STRING" id="1640674.SAMN05216323_104316"/>
<dbReference type="Pfam" id="PF05708">
    <property type="entry name" value="Peptidase_C92"/>
    <property type="match status" value="1"/>
</dbReference>
<organism evidence="1 2">
    <name type="scientific">Williamwhitmania taraxaci</name>
    <dbReference type="NCBI Taxonomy" id="1640674"/>
    <lineage>
        <taxon>Bacteria</taxon>
        <taxon>Pseudomonadati</taxon>
        <taxon>Bacteroidota</taxon>
        <taxon>Bacteroidia</taxon>
        <taxon>Bacteroidales</taxon>
        <taxon>Williamwhitmaniaceae</taxon>
        <taxon>Williamwhitmania</taxon>
    </lineage>
</organism>
<dbReference type="InterPro" id="IPR038765">
    <property type="entry name" value="Papain-like_cys_pep_sf"/>
</dbReference>
<reference evidence="1 2" key="1">
    <citation type="submission" date="2016-09" db="EMBL/GenBank/DDBJ databases">
        <authorList>
            <person name="Capua I."/>
            <person name="De Benedictis P."/>
            <person name="Joannis T."/>
            <person name="Lombin L.H."/>
            <person name="Cattoli G."/>
        </authorList>
    </citation>
    <scope>NUCLEOTIDE SEQUENCE [LARGE SCALE GENOMIC DNA]</scope>
    <source>
        <strain evidence="1 2">A7P-90m</strain>
    </source>
</reference>
<evidence type="ECO:0000313" key="2">
    <source>
        <dbReference type="Proteomes" id="UP000199452"/>
    </source>
</evidence>
<dbReference type="SUPFAM" id="SSF54001">
    <property type="entry name" value="Cysteine proteinases"/>
    <property type="match status" value="1"/>
</dbReference>
<dbReference type="InterPro" id="IPR024453">
    <property type="entry name" value="Peptidase_C92"/>
</dbReference>
<protein>
    <submittedName>
        <fullName evidence="1">Permuted papain-like amidase enzyme, YaeF/YiiX, C92 family</fullName>
    </submittedName>
</protein>
<dbReference type="PROSITE" id="PS51257">
    <property type="entry name" value="PROKAR_LIPOPROTEIN"/>
    <property type="match status" value="1"/>
</dbReference>
<accession>A0A1G6NHE0</accession>